<feature type="transmembrane region" description="Helical" evidence="3">
    <location>
        <begin position="255"/>
        <end position="276"/>
    </location>
</feature>
<feature type="region of interest" description="Disordered" evidence="2">
    <location>
        <begin position="95"/>
        <end position="159"/>
    </location>
</feature>
<sequence length="314" mass="34962">MRSNLQILFILLSVTKFDVISAWGSTIVICEEFQFYGNCIKDKLCLCYRNDWYNTSFGDIRSVSSEINAFSDICDSCSSHTISTATTREQDLTSTAYTTASTNEQTTRSEAYTTSATTGGQDTTSAAYTTTSTNEQTTRSEASSTDVSQTTTISATTGRQDMTSTAYTTTSINEQTIRSEAYTTSAMCPCQCEYFDKIEYWAQENNQRKQYEELSKKLAEIKDILKMETKNLSSFINKKISAADDRPSAVATGSFGAGIIILVLAGIVLFDLPVIIQHARFFSLLRSQYSSIPVLQYCSIQYSRESAFRKMEPP</sequence>
<keyword evidence="4" id="KW-0732">Signal</keyword>
<evidence type="ECO:0000256" key="1">
    <source>
        <dbReference type="SAM" id="Coils"/>
    </source>
</evidence>
<evidence type="ECO:0000256" key="3">
    <source>
        <dbReference type="SAM" id="Phobius"/>
    </source>
</evidence>
<feature type="compositionally biased region" description="Polar residues" evidence="2">
    <location>
        <begin position="139"/>
        <end position="159"/>
    </location>
</feature>
<keyword evidence="6" id="KW-1185">Reference proteome</keyword>
<reference evidence="5" key="1">
    <citation type="submission" date="2022-08" db="UniProtKB">
        <authorList>
            <consortium name="EnsemblMetazoa"/>
        </authorList>
    </citation>
    <scope>IDENTIFICATION</scope>
    <source>
        <strain evidence="5">05x7-T-G4-1.051#20</strain>
    </source>
</reference>
<evidence type="ECO:0000256" key="4">
    <source>
        <dbReference type="SAM" id="SignalP"/>
    </source>
</evidence>
<dbReference type="Proteomes" id="UP000005408">
    <property type="component" value="Unassembled WGS sequence"/>
</dbReference>
<dbReference type="AlphaFoldDB" id="A0A8W8K6G1"/>
<evidence type="ECO:0000313" key="5">
    <source>
        <dbReference type="EnsemblMetazoa" id="G21864.1:cds"/>
    </source>
</evidence>
<proteinExistence type="predicted"/>
<feature type="chain" id="PRO_5036496585" evidence="4">
    <location>
        <begin position="23"/>
        <end position="314"/>
    </location>
</feature>
<feature type="compositionally biased region" description="Polar residues" evidence="2">
    <location>
        <begin position="95"/>
        <end position="112"/>
    </location>
</feature>
<name>A0A8W8K6G1_MAGGI</name>
<protein>
    <submittedName>
        <fullName evidence="5">Uncharacterized protein</fullName>
    </submittedName>
</protein>
<organism evidence="5 6">
    <name type="scientific">Magallana gigas</name>
    <name type="common">Pacific oyster</name>
    <name type="synonym">Crassostrea gigas</name>
    <dbReference type="NCBI Taxonomy" id="29159"/>
    <lineage>
        <taxon>Eukaryota</taxon>
        <taxon>Metazoa</taxon>
        <taxon>Spiralia</taxon>
        <taxon>Lophotrochozoa</taxon>
        <taxon>Mollusca</taxon>
        <taxon>Bivalvia</taxon>
        <taxon>Autobranchia</taxon>
        <taxon>Pteriomorphia</taxon>
        <taxon>Ostreida</taxon>
        <taxon>Ostreoidea</taxon>
        <taxon>Ostreidae</taxon>
        <taxon>Magallana</taxon>
    </lineage>
</organism>
<keyword evidence="1" id="KW-0175">Coiled coil</keyword>
<dbReference type="EnsemblMetazoa" id="G21864.1">
    <property type="protein sequence ID" value="G21864.1:cds"/>
    <property type="gene ID" value="G21864"/>
</dbReference>
<keyword evidence="3" id="KW-0812">Transmembrane</keyword>
<keyword evidence="3" id="KW-0472">Membrane</keyword>
<feature type="coiled-coil region" evidence="1">
    <location>
        <begin position="204"/>
        <end position="231"/>
    </location>
</feature>
<evidence type="ECO:0000313" key="6">
    <source>
        <dbReference type="Proteomes" id="UP000005408"/>
    </source>
</evidence>
<keyword evidence="3" id="KW-1133">Transmembrane helix</keyword>
<accession>A0A8W8K6G1</accession>
<feature type="compositionally biased region" description="Low complexity" evidence="2">
    <location>
        <begin position="113"/>
        <end position="137"/>
    </location>
</feature>
<feature type="signal peptide" evidence="4">
    <location>
        <begin position="1"/>
        <end position="22"/>
    </location>
</feature>
<evidence type="ECO:0000256" key="2">
    <source>
        <dbReference type="SAM" id="MobiDB-lite"/>
    </source>
</evidence>